<evidence type="ECO:0000259" key="1">
    <source>
        <dbReference type="Pfam" id="PF01261"/>
    </source>
</evidence>
<dbReference type="Proteomes" id="UP000680670">
    <property type="component" value="Unassembled WGS sequence"/>
</dbReference>
<feature type="domain" description="Xylose isomerase-like TIM barrel" evidence="1">
    <location>
        <begin position="19"/>
        <end position="265"/>
    </location>
</feature>
<protein>
    <recommendedName>
        <fullName evidence="1">Xylose isomerase-like TIM barrel domain-containing protein</fullName>
    </recommendedName>
</protein>
<dbReference type="SUPFAM" id="SSF51658">
    <property type="entry name" value="Xylose isomerase-like"/>
    <property type="match status" value="1"/>
</dbReference>
<reference evidence="2 3" key="1">
    <citation type="submission" date="2021-03" db="EMBL/GenBank/DDBJ databases">
        <title>Antimicrobial resistance genes in bacteria isolated from Japanese honey, and their potential for conferring macrolide and lincosamide resistance in the American foulbrood pathogen Paenibacillus larvae.</title>
        <authorList>
            <person name="Okamoto M."/>
            <person name="Kumagai M."/>
            <person name="Kanamori H."/>
            <person name="Takamatsu D."/>
        </authorList>
    </citation>
    <scope>NUCLEOTIDE SEQUENCE [LARGE SCALE GENOMIC DNA]</scope>
    <source>
        <strain evidence="2 3">J6TS1</strain>
    </source>
</reference>
<comment type="caution">
    <text evidence="2">The sequence shown here is derived from an EMBL/GenBank/DDBJ whole genome shotgun (WGS) entry which is preliminary data.</text>
</comment>
<dbReference type="PANTHER" id="PTHR12110">
    <property type="entry name" value="HYDROXYPYRUVATE ISOMERASE"/>
    <property type="match status" value="1"/>
</dbReference>
<proteinExistence type="predicted"/>
<evidence type="ECO:0000313" key="3">
    <source>
        <dbReference type="Proteomes" id="UP000680670"/>
    </source>
</evidence>
<dbReference type="InterPro" id="IPR050312">
    <property type="entry name" value="IolE/XylAMocC-like"/>
</dbReference>
<dbReference type="PANTHER" id="PTHR12110:SF53">
    <property type="entry name" value="BLR5974 PROTEIN"/>
    <property type="match status" value="1"/>
</dbReference>
<dbReference type="Pfam" id="PF01261">
    <property type="entry name" value="AP_endonuc_2"/>
    <property type="match status" value="1"/>
</dbReference>
<name>A0ABQ4L3A9_SIMTE</name>
<accession>A0ABQ4L3A9</accession>
<dbReference type="InterPro" id="IPR013022">
    <property type="entry name" value="Xyl_isomerase-like_TIM-brl"/>
</dbReference>
<dbReference type="Gene3D" id="3.20.20.150">
    <property type="entry name" value="Divalent-metal-dependent TIM barrel enzymes"/>
    <property type="match status" value="1"/>
</dbReference>
<organism evidence="2 3">
    <name type="scientific">Siminovitchia terrae</name>
    <name type="common">Bacillus terrae</name>
    <dbReference type="NCBI Taxonomy" id="1914933"/>
    <lineage>
        <taxon>Bacteria</taxon>
        <taxon>Bacillati</taxon>
        <taxon>Bacillota</taxon>
        <taxon>Bacilli</taxon>
        <taxon>Bacillales</taxon>
        <taxon>Bacillaceae</taxon>
        <taxon>Siminovitchia</taxon>
    </lineage>
</organism>
<evidence type="ECO:0000313" key="2">
    <source>
        <dbReference type="EMBL" id="GIN98366.1"/>
    </source>
</evidence>
<gene>
    <name evidence="2" type="ORF">J6TS1_42360</name>
</gene>
<sequence length="269" mass="30819">MKLGICHWSMPIEGPAALEVAQKVGLKGMQLDLGSFERRFSLTWPSVREIYREYSQRYKVTLTSLAVRHLDIHGMTRPDGTEEKKIVIDAIMKAIETAIEMNIPMIMLPSFLDGEIKDKEDFMRVVECLKLACDNSSDENIIIATENLLSIEENEQLFEEVNCSNLKLYFDTQNYYLNKGYNTAEMLNALSPYICEIHVKDGKNNDLSGALLGEGDSGFFETMGILKKREYKGWIHLENYYDQRPLSLLGEDPINLIKKDIKTLEKAIY</sequence>
<dbReference type="InterPro" id="IPR036237">
    <property type="entry name" value="Xyl_isomerase-like_sf"/>
</dbReference>
<keyword evidence="3" id="KW-1185">Reference proteome</keyword>
<dbReference type="EMBL" id="BORJ01000014">
    <property type="protein sequence ID" value="GIN98366.1"/>
    <property type="molecule type" value="Genomic_DNA"/>
</dbReference>
<dbReference type="RefSeq" id="WP_212949247.1">
    <property type="nucleotide sequence ID" value="NZ_BORI01000009.1"/>
</dbReference>